<gene>
    <name evidence="3" type="ORF">CA163_01310</name>
</gene>
<dbReference type="AlphaFoldDB" id="A0A0L8TWS0"/>
<dbReference type="Gene3D" id="1.10.443.10">
    <property type="entry name" value="Intergrase catalytic core"/>
    <property type="match status" value="1"/>
</dbReference>
<evidence type="ECO:0000313" key="4">
    <source>
        <dbReference type="Proteomes" id="UP000214596"/>
    </source>
</evidence>
<dbReference type="Proteomes" id="UP000214596">
    <property type="component" value="Unassembled WGS sequence"/>
</dbReference>
<dbReference type="OMA" id="EPAVACY"/>
<dbReference type="OrthoDB" id="8368662at2"/>
<accession>A0A0L8TWS0</accession>
<name>A0A0L8TWS0_VIBPH</name>
<evidence type="ECO:0000256" key="1">
    <source>
        <dbReference type="ARBA" id="ARBA00023172"/>
    </source>
</evidence>
<evidence type="ECO:0000313" key="3">
    <source>
        <dbReference type="EMBL" id="OXE34635.1"/>
    </source>
</evidence>
<protein>
    <submittedName>
        <fullName evidence="3">Integrase</fullName>
    </submittedName>
</protein>
<keyword evidence="1" id="KW-0233">DNA recombination</keyword>
<organism evidence="3 4">
    <name type="scientific">Vibrio parahaemolyticus</name>
    <dbReference type="NCBI Taxonomy" id="670"/>
    <lineage>
        <taxon>Bacteria</taxon>
        <taxon>Pseudomonadati</taxon>
        <taxon>Pseudomonadota</taxon>
        <taxon>Gammaproteobacteria</taxon>
        <taxon>Vibrionales</taxon>
        <taxon>Vibrionaceae</taxon>
        <taxon>Vibrio</taxon>
    </lineage>
</organism>
<dbReference type="EMBL" id="NIXT01000028">
    <property type="protein sequence ID" value="OXE34635.1"/>
    <property type="molecule type" value="Genomic_DNA"/>
</dbReference>
<dbReference type="InterPro" id="IPR011010">
    <property type="entry name" value="DNA_brk_join_enz"/>
</dbReference>
<dbReference type="GO" id="GO:0003677">
    <property type="term" value="F:DNA binding"/>
    <property type="evidence" value="ECO:0007669"/>
    <property type="project" value="InterPro"/>
</dbReference>
<dbReference type="SUPFAM" id="SSF56349">
    <property type="entry name" value="DNA breaking-rejoining enzymes"/>
    <property type="match status" value="1"/>
</dbReference>
<dbReference type="GO" id="GO:0015074">
    <property type="term" value="P:DNA integration"/>
    <property type="evidence" value="ECO:0007669"/>
    <property type="project" value="InterPro"/>
</dbReference>
<dbReference type="PROSITE" id="PS51898">
    <property type="entry name" value="TYR_RECOMBINASE"/>
    <property type="match status" value="1"/>
</dbReference>
<dbReference type="InterPro" id="IPR002104">
    <property type="entry name" value="Integrase_catalytic"/>
</dbReference>
<dbReference type="RefSeq" id="WP_005481744.1">
    <property type="nucleotide sequence ID" value="NZ_CAMFGX010000024.1"/>
</dbReference>
<evidence type="ECO:0000259" key="2">
    <source>
        <dbReference type="PROSITE" id="PS51898"/>
    </source>
</evidence>
<dbReference type="GO" id="GO:0006310">
    <property type="term" value="P:DNA recombination"/>
    <property type="evidence" value="ECO:0007669"/>
    <property type="project" value="UniProtKB-KW"/>
</dbReference>
<comment type="caution">
    <text evidence="3">The sequence shown here is derived from an EMBL/GenBank/DDBJ whole genome shotgun (WGS) entry which is preliminary data.</text>
</comment>
<dbReference type="InterPro" id="IPR013762">
    <property type="entry name" value="Integrase-like_cat_sf"/>
</dbReference>
<sequence length="534" mass="61598">MVNGTYRLDTKAKHIRFEFITRNYKNRFGYDVEVFDENGNINNIIAVPDDTGEILYLNLSEINALEPELKDILENYFLYILPRYTPYSLLTFCEFINLFSREINCGSTINKVIDKLSSEKYIRLIPVLKSLIGFFILSEYEGISLDKAEEILNLKGYSNNKNSYLTLFTLDEDLGPFTREELRVLNSKLQVESLEVVDRLVLALCLEFGLRPIQIALIKESDFVEDLQLGICYLNIPRVKNNTKYRRLEFTKRIVSLELANLIKKVIENNKDKYGYLAVDSPPLIYKKINRNSTGVRCDNLLKKSRNFPRIERERFFRDINKPDLAFHVAPQTITKRLNAFSAHLPLSPRTGKKFHLNAYRFRYTIGTNAVIEGMTEEEVADLLDHRSTLCVKHYFRYTREMWEMLENATIKRTEQKHFTAAWCREEDLEGNIYGSEVIETHAFTAIGKCYKKTACYLEPAVACYTCDRFCPNKDKVAHSNALVYLKERQSIVAASSPTSLPKQLSEVIAGCEAAIAYSDGIDVVNIHQGEDNE</sequence>
<reference evidence="3 4" key="1">
    <citation type="journal article" date="2017" name="Appl. Environ. Microbiol.">
        <title>Parallel evolution of two clades of a major Atlantic endemic Vibrio parahaemolyticus pathogen lineage by independent acquisition of related pathogenicity islands.</title>
        <authorList>
            <person name="Xu F."/>
            <person name="Gonzalez-Escalona N."/>
            <person name="Drees K.P."/>
            <person name="Sebra R.P."/>
            <person name="Cooper V.S."/>
            <person name="Jones S.H."/>
            <person name="Whistler C.A."/>
        </authorList>
    </citation>
    <scope>NUCLEOTIDE SEQUENCE [LARGE SCALE GENOMIC DNA]</scope>
    <source>
        <strain evidence="3 4">MAVP-3</strain>
    </source>
</reference>
<dbReference type="GeneID" id="1190484"/>
<feature type="domain" description="Tyr recombinase" evidence="2">
    <location>
        <begin position="172"/>
        <end position="411"/>
    </location>
</feature>
<proteinExistence type="predicted"/>